<dbReference type="PANTHER" id="PTHR10543">
    <property type="entry name" value="BETA-CAROTENE DIOXYGENASE"/>
    <property type="match status" value="1"/>
</dbReference>
<dbReference type="EC" id="1.13.11.-" evidence="5"/>
<keyword evidence="8" id="KW-1185">Reference proteome</keyword>
<dbReference type="Pfam" id="PF03055">
    <property type="entry name" value="RPE65"/>
    <property type="match status" value="1"/>
</dbReference>
<dbReference type="RefSeq" id="WP_180285540.1">
    <property type="nucleotide sequence ID" value="NZ_JABFDB010000031.1"/>
</dbReference>
<evidence type="ECO:0000256" key="3">
    <source>
        <dbReference type="ARBA" id="ARBA00023002"/>
    </source>
</evidence>
<evidence type="ECO:0000256" key="5">
    <source>
        <dbReference type="RuleBase" id="RU364048"/>
    </source>
</evidence>
<reference evidence="7 8" key="1">
    <citation type="submission" date="2020-05" db="EMBL/GenBank/DDBJ databases">
        <title>Azospirillum oleiclasticum sp. nov, a nitrogen-fixing and heavy crude oil-emulsifying bacterium isolated from the crude oil of Yumen Oilfield.</title>
        <authorList>
            <person name="Wu D."/>
            <person name="Cai M."/>
            <person name="Zhang X."/>
        </authorList>
    </citation>
    <scope>NUCLEOTIDE SEQUENCE [LARGE SCALE GENOMIC DNA]</scope>
    <source>
        <strain evidence="7 8">ROY-1-1-2</strain>
    </source>
</reference>
<gene>
    <name evidence="7" type="ORF">HND93_29045</name>
</gene>
<dbReference type="PROSITE" id="PS51318">
    <property type="entry name" value="TAT"/>
    <property type="match status" value="1"/>
</dbReference>
<dbReference type="PANTHER" id="PTHR10543:SF89">
    <property type="entry name" value="CAROTENOID 9,10(9',10')-CLEAVAGE DIOXYGENASE 1"/>
    <property type="match status" value="1"/>
</dbReference>
<evidence type="ECO:0000256" key="1">
    <source>
        <dbReference type="ARBA" id="ARBA00006787"/>
    </source>
</evidence>
<dbReference type="Proteomes" id="UP000584642">
    <property type="component" value="Unassembled WGS sequence"/>
</dbReference>
<comment type="caution">
    <text evidence="7">The sequence shown here is derived from an EMBL/GenBank/DDBJ whole genome shotgun (WGS) entry which is preliminary data.</text>
</comment>
<organism evidence="7 8">
    <name type="scientific">Azospirillum oleiclasticum</name>
    <dbReference type="NCBI Taxonomy" id="2735135"/>
    <lineage>
        <taxon>Bacteria</taxon>
        <taxon>Pseudomonadati</taxon>
        <taxon>Pseudomonadota</taxon>
        <taxon>Alphaproteobacteria</taxon>
        <taxon>Rhodospirillales</taxon>
        <taxon>Azospirillaceae</taxon>
        <taxon>Azospirillum</taxon>
    </lineage>
</organism>
<evidence type="ECO:0000256" key="4">
    <source>
        <dbReference type="ARBA" id="ARBA00023004"/>
    </source>
</evidence>
<feature type="chain" id="PRO_5045422213" description="Dioxygenase" evidence="6">
    <location>
        <begin position="27"/>
        <end position="504"/>
    </location>
</feature>
<evidence type="ECO:0000313" key="7">
    <source>
        <dbReference type="EMBL" id="NYZ23766.1"/>
    </source>
</evidence>
<keyword evidence="6" id="KW-0732">Signal</keyword>
<evidence type="ECO:0000256" key="2">
    <source>
        <dbReference type="ARBA" id="ARBA00022723"/>
    </source>
</evidence>
<proteinExistence type="inferred from homology"/>
<dbReference type="InterPro" id="IPR004294">
    <property type="entry name" value="Carotenoid_Oase"/>
</dbReference>
<dbReference type="InterPro" id="IPR006311">
    <property type="entry name" value="TAT_signal"/>
</dbReference>
<comment type="cofactor">
    <cofactor evidence="5">
        <name>Fe(2+)</name>
        <dbReference type="ChEBI" id="CHEBI:29033"/>
    </cofactor>
    <text evidence="5">Binds 1 Fe(2+) ion per subunit.</text>
</comment>
<keyword evidence="2 5" id="KW-0479">Metal-binding</keyword>
<name>A0ABX2TKA4_9PROT</name>
<keyword evidence="5" id="KW-0223">Dioxygenase</keyword>
<keyword evidence="3 5" id="KW-0560">Oxidoreductase</keyword>
<sequence>MQRRAFLTASAGALAAATLPHATALADTRPAPPDDWAAAFDAALADDPWLLGWKGDGVERDAPPLTVTGRIPAGLAGSLYRNGPARQVVGGQRYHHWFDGDGMVHRWGLSAEGVTYRGRFVRTRKFVAEERAGRPLVPAFGTVPDGVPPVVAAGGMNVANTSVLPLGGRLLALWEGGAPYALDPLTLDTAGEHAFRPDLAGLPFSAHPKVEPDGTVWNFGSNFEDGRLLVWRLGPDGTMRDLTFLAERFRGMLHDFAVTERHLVFVLPPLTIEPSAWGRGSFLDAHRWDGAAPTRVVAVDKADLARQRVWELPAGFGFHTGNAWEEADGTIRFDVAWAADARIVLHGFRAIMRGDRLDVPPPRATLVTLRPDGRVETALLGPEAAEFPRVDPRVVGRRNRALFHLVHPGTSPGLTAVVRRDLESGAEDRFDYGSMTAAEEHVFVPRPGSAVEGDGWLVGTVLDVAKRRTGLSVLDARRPSDGPLAQAWLDSALPLGFHGAFVAA</sequence>
<comment type="similarity">
    <text evidence="1 5">Belongs to the carotenoid oxygenase family.</text>
</comment>
<accession>A0ABX2TKA4</accession>
<evidence type="ECO:0000313" key="8">
    <source>
        <dbReference type="Proteomes" id="UP000584642"/>
    </source>
</evidence>
<protein>
    <recommendedName>
        <fullName evidence="5">Dioxygenase</fullName>
        <ecNumber evidence="5">1.13.11.-</ecNumber>
    </recommendedName>
</protein>
<evidence type="ECO:0000256" key="6">
    <source>
        <dbReference type="SAM" id="SignalP"/>
    </source>
</evidence>
<dbReference type="EMBL" id="JABFDB010000031">
    <property type="protein sequence ID" value="NYZ23766.1"/>
    <property type="molecule type" value="Genomic_DNA"/>
</dbReference>
<feature type="signal peptide" evidence="6">
    <location>
        <begin position="1"/>
        <end position="26"/>
    </location>
</feature>
<keyword evidence="4 5" id="KW-0408">Iron</keyword>